<keyword evidence="1" id="KW-0812">Transmembrane</keyword>
<keyword evidence="1" id="KW-0472">Membrane</keyword>
<dbReference type="RefSeq" id="WP_155304007.1">
    <property type="nucleotide sequence ID" value="NZ_AP021875.1"/>
</dbReference>
<proteinExistence type="predicted"/>
<protein>
    <submittedName>
        <fullName evidence="2">Uncharacterized protein</fullName>
    </submittedName>
</protein>
<gene>
    <name evidence="2" type="ORF">DSCW_24670</name>
</gene>
<keyword evidence="1" id="KW-1133">Transmembrane helix</keyword>
<sequence>MTHAIARTFYRLVGVHTLPVSLGLRNIYILPTGYGMLFLAVLGAMLVGSINYNNNLGFLLTFLLGSVMLTAMMHTYGMLHGLRLIAATAAPAFAGEPAMIDITIDAAGRQRKGLRWYFNTRETVAQDAEPGRRTQVSVPVPTVRRGVLKPGRLRIVSEYPTGLFRAWSRIETDLECLVYPKPVFAALTIASTASIYGEGEALPAAGVDDFQGLRNYQAGDPPGRIHWQAYSRGQGLHVKTFDGLAGADWMLDLNAIRGGDIERKLSILCYHVLEGHRQRCRVGIKLSGQTEIAAGRGRVHRDRCLRALALYGKG</sequence>
<dbReference type="AlphaFoldDB" id="A0A5K7Z322"/>
<dbReference type="PANTHER" id="PTHR34351">
    <property type="entry name" value="SLR1927 PROTEIN-RELATED"/>
    <property type="match status" value="1"/>
</dbReference>
<dbReference type="PANTHER" id="PTHR34351:SF1">
    <property type="entry name" value="SLR1927 PROTEIN"/>
    <property type="match status" value="1"/>
</dbReference>
<evidence type="ECO:0000256" key="1">
    <source>
        <dbReference type="SAM" id="Phobius"/>
    </source>
</evidence>
<accession>A0A5K7Z322</accession>
<dbReference type="Proteomes" id="UP000427769">
    <property type="component" value="Chromosome"/>
</dbReference>
<reference evidence="2 3" key="1">
    <citation type="submission" date="2019-11" db="EMBL/GenBank/DDBJ databases">
        <title>Comparative genomics of hydrocarbon-degrading Desulfosarcina strains.</title>
        <authorList>
            <person name="Watanabe M."/>
            <person name="Kojima H."/>
            <person name="Fukui M."/>
        </authorList>
    </citation>
    <scope>NUCLEOTIDE SEQUENCE [LARGE SCALE GENOMIC DNA]</scope>
    <source>
        <strain evidence="2 3">PP31</strain>
    </source>
</reference>
<evidence type="ECO:0000313" key="3">
    <source>
        <dbReference type="Proteomes" id="UP000427769"/>
    </source>
</evidence>
<feature type="transmembrane region" description="Helical" evidence="1">
    <location>
        <begin position="27"/>
        <end position="50"/>
    </location>
</feature>
<organism evidence="2 3">
    <name type="scientific">Desulfosarcina widdelii</name>
    <dbReference type="NCBI Taxonomy" id="947919"/>
    <lineage>
        <taxon>Bacteria</taxon>
        <taxon>Pseudomonadati</taxon>
        <taxon>Thermodesulfobacteriota</taxon>
        <taxon>Desulfobacteria</taxon>
        <taxon>Desulfobacterales</taxon>
        <taxon>Desulfosarcinaceae</taxon>
        <taxon>Desulfosarcina</taxon>
    </lineage>
</organism>
<dbReference type="KEGG" id="dwd:DSCW_24670"/>
<keyword evidence="3" id="KW-1185">Reference proteome</keyword>
<evidence type="ECO:0000313" key="2">
    <source>
        <dbReference type="EMBL" id="BBO75050.1"/>
    </source>
</evidence>
<feature type="transmembrane region" description="Helical" evidence="1">
    <location>
        <begin position="56"/>
        <end position="76"/>
    </location>
</feature>
<name>A0A5K7Z322_9BACT</name>
<dbReference type="OrthoDB" id="5298497at2"/>
<dbReference type="EMBL" id="AP021875">
    <property type="protein sequence ID" value="BBO75050.1"/>
    <property type="molecule type" value="Genomic_DNA"/>
</dbReference>